<dbReference type="Pfam" id="PF13419">
    <property type="entry name" value="HAD_2"/>
    <property type="match status" value="1"/>
</dbReference>
<proteinExistence type="predicted"/>
<dbReference type="InterPro" id="IPR023198">
    <property type="entry name" value="PGP-like_dom2"/>
</dbReference>
<protein>
    <submittedName>
        <fullName evidence="1">HAD family phosphatase</fullName>
    </submittedName>
</protein>
<dbReference type="EMBL" id="JALBUR010000002">
    <property type="protein sequence ID" value="MDX8418759.1"/>
    <property type="molecule type" value="Genomic_DNA"/>
</dbReference>
<dbReference type="PANTHER" id="PTHR18901">
    <property type="entry name" value="2-DEOXYGLUCOSE-6-PHOSPHATE PHOSPHATASE 2"/>
    <property type="match status" value="1"/>
</dbReference>
<name>A0AB35U258_9FIRM</name>
<dbReference type="InterPro" id="IPR041492">
    <property type="entry name" value="HAD_2"/>
</dbReference>
<dbReference type="NCBIfam" id="TIGR01549">
    <property type="entry name" value="HAD-SF-IA-v1"/>
    <property type="match status" value="1"/>
</dbReference>
<dbReference type="InterPro" id="IPR036412">
    <property type="entry name" value="HAD-like_sf"/>
</dbReference>
<organism evidence="1 2">
    <name type="scientific">Grylomicrobium aquisgranensis</name>
    <dbReference type="NCBI Taxonomy" id="2926318"/>
    <lineage>
        <taxon>Bacteria</taxon>
        <taxon>Bacillati</taxon>
        <taxon>Bacillota</taxon>
        <taxon>Erysipelotrichia</taxon>
        <taxon>Erysipelotrichales</taxon>
        <taxon>Erysipelotrichaceae</taxon>
        <taxon>Grylomicrobium</taxon>
    </lineage>
</organism>
<dbReference type="SFLD" id="SFLDS00003">
    <property type="entry name" value="Haloacid_Dehalogenase"/>
    <property type="match status" value="1"/>
</dbReference>
<dbReference type="NCBIfam" id="TIGR01509">
    <property type="entry name" value="HAD-SF-IA-v3"/>
    <property type="match status" value="1"/>
</dbReference>
<keyword evidence="2" id="KW-1185">Reference proteome</keyword>
<comment type="caution">
    <text evidence="1">The sequence shown here is derived from an EMBL/GenBank/DDBJ whole genome shotgun (WGS) entry which is preliminary data.</text>
</comment>
<dbReference type="InterPro" id="IPR023214">
    <property type="entry name" value="HAD_sf"/>
</dbReference>
<dbReference type="Gene3D" id="1.10.150.240">
    <property type="entry name" value="Putative phosphatase, domain 2"/>
    <property type="match status" value="1"/>
</dbReference>
<dbReference type="AlphaFoldDB" id="A0AB35U258"/>
<dbReference type="CDD" id="cd07505">
    <property type="entry name" value="HAD_BPGM-like"/>
    <property type="match status" value="1"/>
</dbReference>
<dbReference type="SUPFAM" id="SSF56784">
    <property type="entry name" value="HAD-like"/>
    <property type="match status" value="1"/>
</dbReference>
<dbReference type="RefSeq" id="WP_277634484.1">
    <property type="nucleotide sequence ID" value="NZ_JALBUR010000002.1"/>
</dbReference>
<dbReference type="InterPro" id="IPR006439">
    <property type="entry name" value="HAD-SF_hydro_IA"/>
</dbReference>
<reference evidence="1 2" key="1">
    <citation type="submission" date="2022-03" db="EMBL/GenBank/DDBJ databases">
        <title>Novel taxa within the pig intestine.</title>
        <authorList>
            <person name="Wylensek D."/>
            <person name="Bishof K."/>
            <person name="Afrizal A."/>
            <person name="Clavel T."/>
        </authorList>
    </citation>
    <scope>NUCLEOTIDE SEQUENCE [LARGE SCALE GENOMIC DNA]</scope>
    <source>
        <strain evidence="1 2">CLA-KB-P133</strain>
    </source>
</reference>
<accession>A0AB35U258</accession>
<evidence type="ECO:0000313" key="1">
    <source>
        <dbReference type="EMBL" id="MDX8418759.1"/>
    </source>
</evidence>
<sequence>MKKLVIFDVDGLLLNTEFIWQKIWNEVGKRNHVPAFGPLFHKAVGTNGDMVMNMLRKELPALTSDEIDKLRDDVFALGDVQMDRDLSLMPGAKELLACLEEKKIPMAVGTATSRIKTMERFAKMQITQYFSCIVCGDEVKKRKPDPEIYQTLLAKMKTAPEDALVLEDTCYGVEAAHRAGIDVIMVPSINAPTGTDRQRACAILDSLYDVHKLISYGTIQLMPAHSSGEAAL</sequence>
<dbReference type="SFLD" id="SFLDG01129">
    <property type="entry name" value="C1.5:_HAD__Beta-PGM__Phosphata"/>
    <property type="match status" value="1"/>
</dbReference>
<dbReference type="PRINTS" id="PR00413">
    <property type="entry name" value="HADHALOGNASE"/>
</dbReference>
<dbReference type="PANTHER" id="PTHR18901:SF38">
    <property type="entry name" value="PSEUDOURIDINE-5'-PHOSPHATASE"/>
    <property type="match status" value="1"/>
</dbReference>
<gene>
    <name evidence="1" type="ORF">MOZ60_01470</name>
</gene>
<dbReference type="Gene3D" id="3.40.50.1000">
    <property type="entry name" value="HAD superfamily/HAD-like"/>
    <property type="match status" value="1"/>
</dbReference>
<evidence type="ECO:0000313" key="2">
    <source>
        <dbReference type="Proteomes" id="UP001286174"/>
    </source>
</evidence>
<dbReference type="Proteomes" id="UP001286174">
    <property type="component" value="Unassembled WGS sequence"/>
</dbReference>